<dbReference type="EMBL" id="AYKW01000012">
    <property type="protein sequence ID" value="PIL31545.1"/>
    <property type="molecule type" value="Genomic_DNA"/>
</dbReference>
<gene>
    <name evidence="1" type="ORF">GSI_06247</name>
</gene>
<protein>
    <recommendedName>
        <fullName evidence="3">F-box domain-containing protein</fullName>
    </recommendedName>
</protein>
<proteinExistence type="predicted"/>
<dbReference type="AlphaFoldDB" id="A0A2G8SCP6"/>
<organism evidence="1 2">
    <name type="scientific">Ganoderma sinense ZZ0214-1</name>
    <dbReference type="NCBI Taxonomy" id="1077348"/>
    <lineage>
        <taxon>Eukaryota</taxon>
        <taxon>Fungi</taxon>
        <taxon>Dikarya</taxon>
        <taxon>Basidiomycota</taxon>
        <taxon>Agaricomycotina</taxon>
        <taxon>Agaricomycetes</taxon>
        <taxon>Polyporales</taxon>
        <taxon>Polyporaceae</taxon>
        <taxon>Ganoderma</taxon>
    </lineage>
</organism>
<evidence type="ECO:0000313" key="2">
    <source>
        <dbReference type="Proteomes" id="UP000230002"/>
    </source>
</evidence>
<name>A0A2G8SCP6_9APHY</name>
<dbReference type="STRING" id="1077348.A0A2G8SCP6"/>
<accession>A0A2G8SCP6</accession>
<dbReference type="OrthoDB" id="2595178at2759"/>
<comment type="caution">
    <text evidence="1">The sequence shown here is derived from an EMBL/GenBank/DDBJ whole genome shotgun (WGS) entry which is preliminary data.</text>
</comment>
<sequence length="443" mass="50002">MSTSTTILLSETIWLCPRPLARTPGRFLLVPLLPEKPAPKSLPSDIWNRVLEHVFVLYNAPGVKSDEALRLKLGLLRISRAVNAVALPLFYAFIRVSSLCVLEKLATRLQAADKSWDSIRRIPYSAPGRWIHVLDLEHLQCTSLEAVLRLDMVLNELLPLVPFLTDLVLNQHTVLSRRALCGFTHRDGVQNMRFLKGIQLATSMRVDEDAFVELLRACTRLEELEILGTGVDLSELSTSDDDLLDPPPSVYPLRLPFLRKFVALSMPCSPALFALLQSPLPALRHLTVTPYDEIFVPGTLIPRFLRVHGSKLTSLHLYTVKQWPTMLFPSPATILDICPSLRHASLELPLPILMLSRSEHHHLEILSVPRPKSDYFGVLERLLPKLPKLRFVRARDVKWLRNGMSTKAQQAGVQGEMLLWKRKLGRRGIQLLDAEWNPGTEGA</sequence>
<evidence type="ECO:0000313" key="1">
    <source>
        <dbReference type="EMBL" id="PIL31545.1"/>
    </source>
</evidence>
<dbReference type="Proteomes" id="UP000230002">
    <property type="component" value="Unassembled WGS sequence"/>
</dbReference>
<dbReference type="SUPFAM" id="SSF52047">
    <property type="entry name" value="RNI-like"/>
    <property type="match status" value="1"/>
</dbReference>
<reference evidence="1 2" key="1">
    <citation type="journal article" date="2015" name="Sci. Rep.">
        <title>Chromosome-level genome map provides insights into diverse defense mechanisms in the medicinal fungus Ganoderma sinense.</title>
        <authorList>
            <person name="Zhu Y."/>
            <person name="Xu J."/>
            <person name="Sun C."/>
            <person name="Zhou S."/>
            <person name="Xu H."/>
            <person name="Nelson D.R."/>
            <person name="Qian J."/>
            <person name="Song J."/>
            <person name="Luo H."/>
            <person name="Xiang L."/>
            <person name="Li Y."/>
            <person name="Xu Z."/>
            <person name="Ji A."/>
            <person name="Wang L."/>
            <person name="Lu S."/>
            <person name="Hayward A."/>
            <person name="Sun W."/>
            <person name="Li X."/>
            <person name="Schwartz D.C."/>
            <person name="Wang Y."/>
            <person name="Chen S."/>
        </authorList>
    </citation>
    <scope>NUCLEOTIDE SEQUENCE [LARGE SCALE GENOMIC DNA]</scope>
    <source>
        <strain evidence="1 2">ZZ0214-1</strain>
    </source>
</reference>
<evidence type="ECO:0008006" key="3">
    <source>
        <dbReference type="Google" id="ProtNLM"/>
    </source>
</evidence>
<keyword evidence="2" id="KW-1185">Reference proteome</keyword>